<dbReference type="Proteomes" id="UP000460435">
    <property type="component" value="Unassembled WGS sequence"/>
</dbReference>
<organism evidence="2 3">
    <name type="scientific">Phytoactinopolyspora mesophila</name>
    <dbReference type="NCBI Taxonomy" id="2650750"/>
    <lineage>
        <taxon>Bacteria</taxon>
        <taxon>Bacillati</taxon>
        <taxon>Actinomycetota</taxon>
        <taxon>Actinomycetes</taxon>
        <taxon>Jiangellales</taxon>
        <taxon>Jiangellaceae</taxon>
        <taxon>Phytoactinopolyspora</taxon>
    </lineage>
</organism>
<dbReference type="PANTHER" id="PTHR35525:SF3">
    <property type="entry name" value="BLL6575 PROTEIN"/>
    <property type="match status" value="1"/>
</dbReference>
<feature type="domain" description="Zinc finger CGNR" evidence="1">
    <location>
        <begin position="121"/>
        <end position="161"/>
    </location>
</feature>
<reference evidence="2 3" key="1">
    <citation type="submission" date="2019-11" db="EMBL/GenBank/DDBJ databases">
        <authorList>
            <person name="Li X.-J."/>
            <person name="Feng X.-M."/>
        </authorList>
    </citation>
    <scope>NUCLEOTIDE SEQUENCE [LARGE SCALE GENOMIC DNA]</scope>
    <source>
        <strain evidence="2 3">XMNu-373</strain>
    </source>
</reference>
<gene>
    <name evidence="2" type="ORF">F7O44_10390</name>
</gene>
<dbReference type="InterPro" id="IPR021005">
    <property type="entry name" value="Znf_CGNR"/>
</dbReference>
<keyword evidence="3" id="KW-1185">Reference proteome</keyword>
<evidence type="ECO:0000259" key="1">
    <source>
        <dbReference type="Pfam" id="PF11706"/>
    </source>
</evidence>
<accession>A0A7K3M2F7</accession>
<dbReference type="InterPro" id="IPR010852">
    <property type="entry name" value="ABATE"/>
</dbReference>
<dbReference type="Gene3D" id="1.10.3300.10">
    <property type="entry name" value="Jann2411-like domain"/>
    <property type="match status" value="1"/>
</dbReference>
<dbReference type="Pfam" id="PF11706">
    <property type="entry name" value="zf-CGNR"/>
    <property type="match status" value="1"/>
</dbReference>
<dbReference type="SUPFAM" id="SSF160904">
    <property type="entry name" value="Jann2411-like"/>
    <property type="match status" value="1"/>
</dbReference>
<evidence type="ECO:0000313" key="3">
    <source>
        <dbReference type="Proteomes" id="UP000460435"/>
    </source>
</evidence>
<dbReference type="AlphaFoldDB" id="A0A7K3M2F7"/>
<dbReference type="PANTHER" id="PTHR35525">
    <property type="entry name" value="BLL6575 PROTEIN"/>
    <property type="match status" value="1"/>
</dbReference>
<sequence length="162" mass="17861">MVNVAPAAGQVDEETAACLVSALHEHGETLERLELDEAADLTAALVRLRELLLIDDVDRAAQQINVIFDEVAARPRLSRHNDSPWHIHVDPADAGWGSWLLASSALALAGVIQEHGRRTWGRCEAAGCERYYIGDGRGGARRYCSARCASRSRVARHRSRQR</sequence>
<comment type="caution">
    <text evidence="2">The sequence shown here is derived from an EMBL/GenBank/DDBJ whole genome shotgun (WGS) entry which is preliminary data.</text>
</comment>
<evidence type="ECO:0000313" key="2">
    <source>
        <dbReference type="EMBL" id="NDL57481.1"/>
    </source>
</evidence>
<proteinExistence type="predicted"/>
<name>A0A7K3M2F7_9ACTN</name>
<dbReference type="InterPro" id="IPR023286">
    <property type="entry name" value="ABATE_dom_sf"/>
</dbReference>
<dbReference type="EMBL" id="WLZY01000003">
    <property type="protein sequence ID" value="NDL57481.1"/>
    <property type="molecule type" value="Genomic_DNA"/>
</dbReference>
<protein>
    <submittedName>
        <fullName evidence="2">CGNR zinc finger domain-containing protein</fullName>
    </submittedName>
</protein>